<dbReference type="Proteomes" id="UP001061958">
    <property type="component" value="Unassembled WGS sequence"/>
</dbReference>
<organism evidence="2 3">
    <name type="scientific">Galdieria partita</name>
    <dbReference type="NCBI Taxonomy" id="83374"/>
    <lineage>
        <taxon>Eukaryota</taxon>
        <taxon>Rhodophyta</taxon>
        <taxon>Bangiophyceae</taxon>
        <taxon>Galdieriales</taxon>
        <taxon>Galdieriaceae</taxon>
        <taxon>Galdieria</taxon>
    </lineage>
</organism>
<dbReference type="PANTHER" id="PTHR13228">
    <property type="entry name" value="CONSERVED OLIGOMERIC GOLGI COMPLEX COMPONENT 5"/>
    <property type="match status" value="1"/>
</dbReference>
<keyword evidence="3" id="KW-1185">Reference proteome</keyword>
<evidence type="ECO:0000259" key="1">
    <source>
        <dbReference type="Pfam" id="PF20649"/>
    </source>
</evidence>
<gene>
    <name evidence="2" type="ORF">GpartN1_g5072.t1</name>
</gene>
<dbReference type="GO" id="GO:0006891">
    <property type="term" value="P:intra-Golgi vesicle-mediated transport"/>
    <property type="evidence" value="ECO:0007669"/>
    <property type="project" value="InterPro"/>
</dbReference>
<dbReference type="AlphaFoldDB" id="A0A9C7PZ71"/>
<dbReference type="OrthoDB" id="10343035at2759"/>
<evidence type="ECO:0000313" key="2">
    <source>
        <dbReference type="EMBL" id="GJQ13281.1"/>
    </source>
</evidence>
<dbReference type="EMBL" id="BQMJ01000042">
    <property type="protein sequence ID" value="GJQ13281.1"/>
    <property type="molecule type" value="Genomic_DNA"/>
</dbReference>
<proteinExistence type="predicted"/>
<feature type="domain" description="Conserved oligomeric Golgi complex subunit 5 helical" evidence="1">
    <location>
        <begin position="194"/>
        <end position="352"/>
    </location>
</feature>
<comment type="caution">
    <text evidence="2">The sequence shown here is derived from an EMBL/GenBank/DDBJ whole genome shotgun (WGS) entry which is preliminary data.</text>
</comment>
<protein>
    <recommendedName>
        <fullName evidence="1">Conserved oligomeric Golgi complex subunit 5 helical domain-containing protein</fullName>
    </recommendedName>
</protein>
<dbReference type="Pfam" id="PF20649">
    <property type="entry name" value="COG5_C"/>
    <property type="match status" value="1"/>
</dbReference>
<reference evidence="2" key="2">
    <citation type="submission" date="2022-01" db="EMBL/GenBank/DDBJ databases">
        <authorList>
            <person name="Hirooka S."/>
            <person name="Miyagishima S.Y."/>
        </authorList>
    </citation>
    <scope>NUCLEOTIDE SEQUENCE</scope>
    <source>
        <strain evidence="2">NBRC 102759</strain>
    </source>
</reference>
<evidence type="ECO:0000313" key="3">
    <source>
        <dbReference type="Proteomes" id="UP001061958"/>
    </source>
</evidence>
<sequence>MSQAEEESREGGIDSSEFQEFVQESFSPVTFVGNALSNRNVRQAIVTVERALAQSKKAVELELYKNQDILISKINKLDKSENDVSGIMAASASLLQQVEKIERLVGLPFSRAKGSILKVETIHKSLGVIRDIICLERYVSRLKQVFPYGSDSAIPESAGYFPGDRGNISAEEEGICDLCETAKSAQRLLDSSVLSHVSVTRQQAIYVNQCLSRLDWTIRRKLLDLLSARSQVDIGNMLLGAYYLDTLEATLDYVTQELISKVSQKIREMFFLDQSDTTLAENMTKKDLWKRFLSVKELILEVHRSILLLEGILWRKYPWDSHKPLAAFVVSKSLGQVSAERHLEDISHHFLTRRLCFVIRDTLKSQVEATSTSARGSSRAKLFDMLVDLYPNIWQLLKSMEDSLYEQLSDDDMYDSFISLAFNLGNSNLFSTKYGSFDLVSTFYSCEAHYFAKSFSRLSFPLEQLFENPESSFDEDAVGGFIKLIEAEFLSNLELVESPNLLVKNLGSIIDMFVAKAEQSMNKVIGEEWNPTQSIFMDKLLSLSSFYNGILLFEENLKRFPAILDRKVKHMRKLELANTYSKRKLDDKLSTEGLSSCLNPDIQSAKESLSSISCIFIDEVFEKAFDCLLALILLIHNSDGLKPSSVSLVSTGKDSQFLNSNKEEFENVSKTLRALVRFLELYNSSFFTLLRNHHSLKGKMEHLISRFVLCYLRSVSVLHPLADQVKYQLLSDFATLEGFLSSLCPTWVTVYQNVYNCLRSFRMLLFSETESILDNTESVSSKNYLYCIYPSLLLHHLLSRWNISKIFVFERPDWTLKTYLYFWETHSERKICEMAIEHLQNCLPEISNTCSADDIKTLSKVPVFISKMLDMYESVEGTQSTAL</sequence>
<dbReference type="InterPro" id="IPR019465">
    <property type="entry name" value="Cog5"/>
</dbReference>
<dbReference type="GO" id="GO:0017119">
    <property type="term" value="C:Golgi transport complex"/>
    <property type="evidence" value="ECO:0007669"/>
    <property type="project" value="InterPro"/>
</dbReference>
<accession>A0A9C7PZ71</accession>
<reference evidence="2" key="1">
    <citation type="journal article" date="2022" name="Proc. Natl. Acad. Sci. U.S.A.">
        <title>Life cycle and functional genomics of the unicellular red alga Galdieria for elucidating algal and plant evolution and industrial use.</title>
        <authorList>
            <person name="Hirooka S."/>
            <person name="Itabashi T."/>
            <person name="Ichinose T.M."/>
            <person name="Onuma R."/>
            <person name="Fujiwara T."/>
            <person name="Yamashita S."/>
            <person name="Jong L.W."/>
            <person name="Tomita R."/>
            <person name="Iwane A.H."/>
            <person name="Miyagishima S.Y."/>
        </authorList>
    </citation>
    <scope>NUCLEOTIDE SEQUENCE</scope>
    <source>
        <strain evidence="2">NBRC 102759</strain>
    </source>
</reference>
<name>A0A9C7PZ71_9RHOD</name>
<dbReference type="InterPro" id="IPR048485">
    <property type="entry name" value="COG5_helical"/>
</dbReference>
<dbReference type="PANTHER" id="PTHR13228:SF3">
    <property type="entry name" value="CONSERVED OLIGOMERIC GOLGI COMPLEX SUBUNIT 5"/>
    <property type="match status" value="1"/>
</dbReference>